<dbReference type="EMBL" id="CP055901">
    <property type="protein sequence ID" value="QKX61015.1"/>
    <property type="molecule type" value="Genomic_DNA"/>
</dbReference>
<dbReference type="RefSeq" id="XP_035347190.1">
    <property type="nucleotide sequence ID" value="XM_035491297.1"/>
</dbReference>
<feature type="transmembrane region" description="Helical" evidence="7">
    <location>
        <begin position="190"/>
        <end position="210"/>
    </location>
</feature>
<feature type="region of interest" description="Disordered" evidence="6">
    <location>
        <begin position="434"/>
        <end position="645"/>
    </location>
</feature>
<feature type="compositionally biased region" description="Acidic residues" evidence="6">
    <location>
        <begin position="435"/>
        <end position="446"/>
    </location>
</feature>
<feature type="compositionally biased region" description="Basic and acidic residues" evidence="6">
    <location>
        <begin position="452"/>
        <end position="484"/>
    </location>
</feature>
<evidence type="ECO:0000313" key="8">
    <source>
        <dbReference type="EMBL" id="QKX61015.1"/>
    </source>
</evidence>
<sequence length="796" mass="86639">MDDMLSSMASIGPTSTVLSVPDTTALSTPSLLPTTFNLLSLFIGAQDADGDNGHQAQRWSSFIGIIVAICGNILISFALNIQRYAHVRIEQEAEGQRVRMRSRRHVSTSTYGSMDAPYRDDPNDNSNNVGGGATDRREPRDRQDRPYRDYETEGEDHDNMDRSVLSDQTLRPGDKDIGQNDRANYLHSPYWWAGIILMTLGEMGNFLAYGFAPASIVSPLGVVALISNCVIAPFMLKEQFRQRDFWGVIVAIAGAVVVVLSAETSETKIGPHEIWVMITKWEFELYLGLTAALIVALMCLSDKYGSRTILIDVGLVGLFGGYTALSTKGVASLLSFTLWHVITFPISYLLGMVLVSSALMQIRYINRALQRFDSTQVIPTQFVLFTLCVITGSAVLYRDFESTTRSRALKFVGGCFLTFLGVYFITSGRVRREDEYSEGEGEDEEAGVGFDNGRRYRDSVDEPRDTGRRTRKPGETGTEADNRSRSPRASLQSMNSEGDALNTPRGLLSPATSEHEGSFSEDSLSQEFSSSPPRPQSLIDNPWASPKGAIKATTSDPIVHNSVPATPPGLNSHVSQTPPILFHFPAAPSEDVAQPPNSDGSAHPAQPSAELRTPEQRRRSTPRTPQSNARNSVTLRLTPGPLITPLSSTLSAVVADSLRRGEGSPGRHQRSRSVRVRRLGSAPLIIGESNGDNGEVLLVTELPGESHNMSSTAVTTTPSSSRVNSTRDALQPTADGITINKNANNDDSSSTRLRSFSDSLSGGLAWLGGTLRRPKKPETASSEQPDESEPSQDHDS</sequence>
<evidence type="ECO:0000313" key="9">
    <source>
        <dbReference type="Proteomes" id="UP000509510"/>
    </source>
</evidence>
<feature type="compositionally biased region" description="Low complexity" evidence="6">
    <location>
        <begin position="710"/>
        <end position="721"/>
    </location>
</feature>
<feature type="transmembrane region" description="Helical" evidence="7">
    <location>
        <begin position="337"/>
        <end position="356"/>
    </location>
</feature>
<dbReference type="AlphaFoldDB" id="A0A7H8R5Z0"/>
<dbReference type="InterPro" id="IPR008521">
    <property type="entry name" value="Mg_trans_NIPA"/>
</dbReference>
<evidence type="ECO:0000256" key="3">
    <source>
        <dbReference type="ARBA" id="ARBA00022824"/>
    </source>
</evidence>
<feature type="transmembrane region" description="Helical" evidence="7">
    <location>
        <begin position="245"/>
        <end position="263"/>
    </location>
</feature>
<evidence type="ECO:0000256" key="2">
    <source>
        <dbReference type="ARBA" id="ARBA00022692"/>
    </source>
</evidence>
<feature type="compositionally biased region" description="Low complexity" evidence="6">
    <location>
        <begin position="746"/>
        <end position="761"/>
    </location>
</feature>
<gene>
    <name evidence="8" type="ORF">TRUGW13939_08161</name>
</gene>
<feature type="transmembrane region" description="Helical" evidence="7">
    <location>
        <begin position="283"/>
        <end position="301"/>
    </location>
</feature>
<organism evidence="8 9">
    <name type="scientific">Talaromyces rugulosus</name>
    <name type="common">Penicillium rugulosum</name>
    <dbReference type="NCBI Taxonomy" id="121627"/>
    <lineage>
        <taxon>Eukaryota</taxon>
        <taxon>Fungi</taxon>
        <taxon>Dikarya</taxon>
        <taxon>Ascomycota</taxon>
        <taxon>Pezizomycotina</taxon>
        <taxon>Eurotiomycetes</taxon>
        <taxon>Eurotiomycetidae</taxon>
        <taxon>Eurotiales</taxon>
        <taxon>Trichocomaceae</taxon>
        <taxon>Talaromyces</taxon>
        <taxon>Talaromyces sect. Islandici</taxon>
    </lineage>
</organism>
<dbReference type="Pfam" id="PF05653">
    <property type="entry name" value="Mg_trans_NIPA"/>
    <property type="match status" value="1"/>
</dbReference>
<evidence type="ECO:0000256" key="6">
    <source>
        <dbReference type="SAM" id="MobiDB-lite"/>
    </source>
</evidence>
<accession>A0A7H8R5Z0</accession>
<feature type="compositionally biased region" description="Basic and acidic residues" evidence="6">
    <location>
        <begin position="134"/>
        <end position="161"/>
    </location>
</feature>
<keyword evidence="5 7" id="KW-0472">Membrane</keyword>
<reference evidence="9" key="1">
    <citation type="submission" date="2020-06" db="EMBL/GenBank/DDBJ databases">
        <title>A chromosome-scale genome assembly of Talaromyces rugulosus W13939.</title>
        <authorList>
            <person name="Wang B."/>
            <person name="Guo L."/>
            <person name="Ye K."/>
            <person name="Wang L."/>
        </authorList>
    </citation>
    <scope>NUCLEOTIDE SEQUENCE [LARGE SCALE GENOMIC DNA]</scope>
    <source>
        <strain evidence="9">W13939</strain>
    </source>
</reference>
<keyword evidence="4 7" id="KW-1133">Transmembrane helix</keyword>
<keyword evidence="2 7" id="KW-0812">Transmembrane</keyword>
<evidence type="ECO:0000256" key="7">
    <source>
        <dbReference type="SAM" id="Phobius"/>
    </source>
</evidence>
<dbReference type="GeneID" id="55995650"/>
<dbReference type="KEGG" id="trg:TRUGW13939_08161"/>
<feature type="transmembrane region" description="Helical" evidence="7">
    <location>
        <begin position="408"/>
        <end position="426"/>
    </location>
</feature>
<feature type="compositionally biased region" description="Low complexity" evidence="6">
    <location>
        <begin position="520"/>
        <end position="531"/>
    </location>
</feature>
<dbReference type="PANTHER" id="PTHR12570">
    <property type="match status" value="1"/>
</dbReference>
<feature type="region of interest" description="Disordered" evidence="6">
    <location>
        <begin position="93"/>
        <end position="176"/>
    </location>
</feature>
<keyword evidence="9" id="KW-1185">Reference proteome</keyword>
<evidence type="ECO:0000256" key="5">
    <source>
        <dbReference type="ARBA" id="ARBA00023136"/>
    </source>
</evidence>
<keyword evidence="3" id="KW-0256">Endoplasmic reticulum</keyword>
<dbReference type="GO" id="GO:0016020">
    <property type="term" value="C:membrane"/>
    <property type="evidence" value="ECO:0007669"/>
    <property type="project" value="UniProtKB-SubCell"/>
</dbReference>
<evidence type="ECO:0008006" key="10">
    <source>
        <dbReference type="Google" id="ProtNLM"/>
    </source>
</evidence>
<dbReference type="OrthoDB" id="165382at2759"/>
<feature type="compositionally biased region" description="Polar residues" evidence="6">
    <location>
        <begin position="622"/>
        <end position="635"/>
    </location>
</feature>
<name>A0A7H8R5Z0_TALRU</name>
<evidence type="ECO:0000256" key="4">
    <source>
        <dbReference type="ARBA" id="ARBA00022989"/>
    </source>
</evidence>
<feature type="transmembrane region" description="Helical" evidence="7">
    <location>
        <begin position="59"/>
        <end position="79"/>
    </location>
</feature>
<evidence type="ECO:0000256" key="1">
    <source>
        <dbReference type="ARBA" id="ARBA00004477"/>
    </source>
</evidence>
<feature type="region of interest" description="Disordered" evidence="6">
    <location>
        <begin position="707"/>
        <end position="796"/>
    </location>
</feature>
<protein>
    <recommendedName>
        <fullName evidence="10">DUF803 domain membrane protein</fullName>
    </recommendedName>
</protein>
<comment type="subcellular location">
    <subcellularLocation>
        <location evidence="1">Endoplasmic reticulum membrane</location>
        <topology evidence="1">Multi-pass membrane protein</topology>
    </subcellularLocation>
</comment>
<proteinExistence type="predicted"/>
<dbReference type="GO" id="GO:0015095">
    <property type="term" value="F:magnesium ion transmembrane transporter activity"/>
    <property type="evidence" value="ECO:0007669"/>
    <property type="project" value="InterPro"/>
</dbReference>
<feature type="transmembrane region" description="Helical" evidence="7">
    <location>
        <begin position="308"/>
        <end position="325"/>
    </location>
</feature>
<dbReference type="PANTHER" id="PTHR12570:SF65">
    <property type="entry name" value="MAGNESIUM TRANSPORTER NIPA9-RELATED"/>
    <property type="match status" value="1"/>
</dbReference>
<feature type="transmembrane region" description="Helical" evidence="7">
    <location>
        <begin position="377"/>
        <end position="396"/>
    </location>
</feature>
<dbReference type="InterPro" id="IPR037185">
    <property type="entry name" value="EmrE-like"/>
</dbReference>
<dbReference type="Proteomes" id="UP000509510">
    <property type="component" value="Chromosome IV"/>
</dbReference>
<dbReference type="SUPFAM" id="SSF103481">
    <property type="entry name" value="Multidrug resistance efflux transporter EmrE"/>
    <property type="match status" value="1"/>
</dbReference>
<feature type="compositionally biased region" description="Polar residues" evidence="6">
    <location>
        <begin position="487"/>
        <end position="496"/>
    </location>
</feature>